<accession>A0ABN1PQ52</accession>
<evidence type="ECO:0000313" key="3">
    <source>
        <dbReference type="Proteomes" id="UP001499967"/>
    </source>
</evidence>
<feature type="domain" description="Amidohydrolase-related" evidence="1">
    <location>
        <begin position="126"/>
        <end position="379"/>
    </location>
</feature>
<comment type="caution">
    <text evidence="2">The sequence shown here is derived from an EMBL/GenBank/DDBJ whole genome shotgun (WGS) entry which is preliminary data.</text>
</comment>
<dbReference type="EMBL" id="BAAAHP010000055">
    <property type="protein sequence ID" value="GAA0931558.1"/>
    <property type="molecule type" value="Genomic_DNA"/>
</dbReference>
<dbReference type="InterPro" id="IPR032466">
    <property type="entry name" value="Metal_Hydrolase"/>
</dbReference>
<dbReference type="SUPFAM" id="SSF51556">
    <property type="entry name" value="Metallo-dependent hydrolases"/>
    <property type="match status" value="1"/>
</dbReference>
<evidence type="ECO:0000259" key="1">
    <source>
        <dbReference type="Pfam" id="PF04909"/>
    </source>
</evidence>
<sequence length="385" mass="41971">MTTALAEHVDQLQLVDHHVHGAFITPLTRAAFETHLNEGSPDPVPPWMTQFDSQLGFAIRRFCAPLLDLPPHAPADEYWARRAELGVSEVTERFLRAAGVSDWVVDTGYGAGSILDVHGMAAASGARGHLVVRLESLAEGLAADGVAGVDYADEYGERLERATRDAVAVKSILAYRAGLDIDLSPPAPHAVADASRRWVDDLAHTGEGIRLVDPVLLRHGLHAAVQRGLPIQIHTGFGDRDLDLHRANPIHLLDFLRTPAVADVPVVLLHCYPFHREGGYLAQAFPNVHFDVGLALNHLGTRATQVVAESFELAPFAKQLYSSDAWGLPELHHLGAVLWRRAVTRVLDGWVAEGEWSAADALRVVDMVGRDNARRVYGLDPLARS</sequence>
<dbReference type="Proteomes" id="UP001499967">
    <property type="component" value="Unassembled WGS sequence"/>
</dbReference>
<name>A0ABN1PQ52_9PSEU</name>
<organism evidence="2 3">
    <name type="scientific">Pseudonocardia zijingensis</name>
    <dbReference type="NCBI Taxonomy" id="153376"/>
    <lineage>
        <taxon>Bacteria</taxon>
        <taxon>Bacillati</taxon>
        <taxon>Actinomycetota</taxon>
        <taxon>Actinomycetes</taxon>
        <taxon>Pseudonocardiales</taxon>
        <taxon>Pseudonocardiaceae</taxon>
        <taxon>Pseudonocardia</taxon>
    </lineage>
</organism>
<keyword evidence="3" id="KW-1185">Reference proteome</keyword>
<gene>
    <name evidence="2" type="ORF">GCM10009559_19780</name>
</gene>
<dbReference type="Pfam" id="PF04909">
    <property type="entry name" value="Amidohydro_2"/>
    <property type="match status" value="1"/>
</dbReference>
<reference evidence="2 3" key="1">
    <citation type="journal article" date="2019" name="Int. J. Syst. Evol. Microbiol.">
        <title>The Global Catalogue of Microorganisms (GCM) 10K type strain sequencing project: providing services to taxonomists for standard genome sequencing and annotation.</title>
        <authorList>
            <consortium name="The Broad Institute Genomics Platform"/>
            <consortium name="The Broad Institute Genome Sequencing Center for Infectious Disease"/>
            <person name="Wu L."/>
            <person name="Ma J."/>
        </authorList>
    </citation>
    <scope>NUCLEOTIDE SEQUENCE [LARGE SCALE GENOMIC DNA]</scope>
    <source>
        <strain evidence="2 3">JCM 11117</strain>
    </source>
</reference>
<dbReference type="InterPro" id="IPR006680">
    <property type="entry name" value="Amidohydro-rel"/>
</dbReference>
<dbReference type="Gene3D" id="3.20.20.140">
    <property type="entry name" value="Metal-dependent hydrolases"/>
    <property type="match status" value="1"/>
</dbReference>
<dbReference type="RefSeq" id="WP_343940982.1">
    <property type="nucleotide sequence ID" value="NZ_BAAAHP010000055.1"/>
</dbReference>
<dbReference type="PANTHER" id="PTHR43383">
    <property type="entry name" value="NODULIN 6"/>
    <property type="match status" value="1"/>
</dbReference>
<dbReference type="PANTHER" id="PTHR43383:SF2">
    <property type="entry name" value="AMIDOHYDROLASE 2 FAMILY PROTEIN"/>
    <property type="match status" value="1"/>
</dbReference>
<evidence type="ECO:0000313" key="2">
    <source>
        <dbReference type="EMBL" id="GAA0931558.1"/>
    </source>
</evidence>
<proteinExistence type="predicted"/>
<protein>
    <submittedName>
        <fullName evidence="2">Amidohydrolase family protein</fullName>
    </submittedName>
</protein>